<sequence>MHPLKLEEYMMNQLKNKVVVVTGVSRLDGIGAAICKELAEAGYDIFFTYWTAYDKEMPWGVDQSEQIQLKEELLKNGVKVSSMELDLTQNDAPKELINKVTEQLGYPHILINNAAYSTNNDFSNLTAEDLDKHYMVNVRATTLLSSQFARGFDKKSGGRIVNMTSGQFQGPMAGELAYATTKGAIDALTSTLSAEVAHLGITVNAINPGPTNTGWMNEEIKQGLKPMFPFGRIGEPKDAARLIKFLVSEEAEWITGQVIHSEGGFKR</sequence>
<dbReference type="FunFam" id="3.40.50.720:FF:000084">
    <property type="entry name" value="Short-chain dehydrogenase reductase"/>
    <property type="match status" value="1"/>
</dbReference>
<dbReference type="PANTHER" id="PTHR48107">
    <property type="entry name" value="NADPH-DEPENDENT ALDEHYDE REDUCTASE-LIKE PROTEIN, CHLOROPLASTIC-RELATED"/>
    <property type="match status" value="1"/>
</dbReference>
<dbReference type="InterPro" id="IPR002347">
    <property type="entry name" value="SDR_fam"/>
</dbReference>
<dbReference type="PRINTS" id="PR00081">
    <property type="entry name" value="GDHRDH"/>
</dbReference>
<organism evidence="3 4">
    <name type="scientific">Bacillus anthracis</name>
    <name type="common">anthrax bacterium</name>
    <dbReference type="NCBI Taxonomy" id="1392"/>
    <lineage>
        <taxon>Bacteria</taxon>
        <taxon>Bacillati</taxon>
        <taxon>Bacillota</taxon>
        <taxon>Bacilli</taxon>
        <taxon>Bacillales</taxon>
        <taxon>Bacillaceae</taxon>
        <taxon>Bacillus</taxon>
        <taxon>Bacillus cereus group</taxon>
    </lineage>
</organism>
<evidence type="ECO:0000256" key="1">
    <source>
        <dbReference type="ARBA" id="ARBA00006484"/>
    </source>
</evidence>
<evidence type="ECO:0000256" key="2">
    <source>
        <dbReference type="ARBA" id="ARBA00023002"/>
    </source>
</evidence>
<reference evidence="3 4" key="1">
    <citation type="submission" date="2017-09" db="EMBL/GenBank/DDBJ databases">
        <title>Large-scale bioinformatics analysis of Bacillus genomes uncovers conserved roles of natural products in bacterial physiology.</title>
        <authorList>
            <consortium name="Agbiome Team Llc"/>
            <person name="Bleich R.M."/>
            <person name="Grubbs K.J."/>
            <person name="Santa Maria K.C."/>
            <person name="Allen S.E."/>
            <person name="Farag S."/>
            <person name="Shank E.A."/>
            <person name="Bowers A."/>
        </authorList>
    </citation>
    <scope>NUCLEOTIDE SEQUENCE [LARGE SCALE GENOMIC DNA]</scope>
    <source>
        <strain evidence="3 4">AFS081271</strain>
    </source>
</reference>
<gene>
    <name evidence="3" type="ORF">COJ30_06090</name>
</gene>
<accession>A0A2B0Y8D0</accession>
<dbReference type="PROSITE" id="PS00061">
    <property type="entry name" value="ADH_SHORT"/>
    <property type="match status" value="1"/>
</dbReference>
<comment type="similarity">
    <text evidence="1">Belongs to the short-chain dehydrogenases/reductases (SDR) family.</text>
</comment>
<dbReference type="Proteomes" id="UP000222851">
    <property type="component" value="Unassembled WGS sequence"/>
</dbReference>
<proteinExistence type="inferred from homology"/>
<dbReference type="EMBL" id="NUXH01000024">
    <property type="protein sequence ID" value="PFL72646.1"/>
    <property type="molecule type" value="Genomic_DNA"/>
</dbReference>
<comment type="caution">
    <text evidence="3">The sequence shown here is derived from an EMBL/GenBank/DDBJ whole genome shotgun (WGS) entry which is preliminary data.</text>
</comment>
<keyword evidence="2" id="KW-0560">Oxidoreductase</keyword>
<dbReference type="NCBIfam" id="NF009389">
    <property type="entry name" value="PRK12748.1"/>
    <property type="match status" value="1"/>
</dbReference>
<dbReference type="InterPro" id="IPR020904">
    <property type="entry name" value="Sc_DH/Rdtase_CS"/>
</dbReference>
<dbReference type="PANTHER" id="PTHR48107:SF7">
    <property type="entry name" value="RE15974P"/>
    <property type="match status" value="1"/>
</dbReference>
<dbReference type="GO" id="GO:0008206">
    <property type="term" value="P:bile acid metabolic process"/>
    <property type="evidence" value="ECO:0007669"/>
    <property type="project" value="UniProtKB-ARBA"/>
</dbReference>
<dbReference type="GO" id="GO:0016614">
    <property type="term" value="F:oxidoreductase activity, acting on CH-OH group of donors"/>
    <property type="evidence" value="ECO:0007669"/>
    <property type="project" value="UniProtKB-ARBA"/>
</dbReference>
<dbReference type="AlphaFoldDB" id="A0A2B0Y8D0"/>
<dbReference type="CDD" id="cd05233">
    <property type="entry name" value="SDR_c"/>
    <property type="match status" value="1"/>
</dbReference>
<dbReference type="InterPro" id="IPR036291">
    <property type="entry name" value="NAD(P)-bd_dom_sf"/>
</dbReference>
<dbReference type="NCBIfam" id="NF009499">
    <property type="entry name" value="PRK12859.1"/>
    <property type="match status" value="1"/>
</dbReference>
<dbReference type="SUPFAM" id="SSF51735">
    <property type="entry name" value="NAD(P)-binding Rossmann-fold domains"/>
    <property type="match status" value="1"/>
</dbReference>
<evidence type="ECO:0000313" key="3">
    <source>
        <dbReference type="EMBL" id="PFL72646.1"/>
    </source>
</evidence>
<dbReference type="Gene3D" id="3.40.50.720">
    <property type="entry name" value="NAD(P)-binding Rossmann-like Domain"/>
    <property type="match status" value="1"/>
</dbReference>
<dbReference type="Pfam" id="PF13561">
    <property type="entry name" value="adh_short_C2"/>
    <property type="match status" value="1"/>
</dbReference>
<name>A0A2B0Y8D0_BACAN</name>
<dbReference type="PRINTS" id="PR00080">
    <property type="entry name" value="SDRFAMILY"/>
</dbReference>
<evidence type="ECO:0000313" key="4">
    <source>
        <dbReference type="Proteomes" id="UP000222851"/>
    </source>
</evidence>
<protein>
    <submittedName>
        <fullName evidence="3">3-ketoacyl-ACP reductase</fullName>
    </submittedName>
</protein>